<dbReference type="InterPro" id="IPR051533">
    <property type="entry name" value="WaaL-like"/>
</dbReference>
<evidence type="ECO:0000259" key="6">
    <source>
        <dbReference type="Pfam" id="PF04932"/>
    </source>
</evidence>
<protein>
    <recommendedName>
        <fullName evidence="6">O-antigen ligase-related domain-containing protein</fullName>
    </recommendedName>
</protein>
<evidence type="ECO:0000256" key="3">
    <source>
        <dbReference type="ARBA" id="ARBA00022989"/>
    </source>
</evidence>
<feature type="transmembrane region" description="Helical" evidence="5">
    <location>
        <begin position="304"/>
        <end position="327"/>
    </location>
</feature>
<feature type="transmembrane region" description="Helical" evidence="5">
    <location>
        <begin position="79"/>
        <end position="102"/>
    </location>
</feature>
<feature type="transmembrane region" description="Helical" evidence="5">
    <location>
        <begin position="348"/>
        <end position="365"/>
    </location>
</feature>
<evidence type="ECO:0000256" key="5">
    <source>
        <dbReference type="SAM" id="Phobius"/>
    </source>
</evidence>
<dbReference type="GO" id="GO:0016020">
    <property type="term" value="C:membrane"/>
    <property type="evidence" value="ECO:0007669"/>
    <property type="project" value="UniProtKB-SubCell"/>
</dbReference>
<dbReference type="InterPro" id="IPR007016">
    <property type="entry name" value="O-antigen_ligase-rel_domated"/>
</dbReference>
<keyword evidence="3 5" id="KW-1133">Transmembrane helix</keyword>
<dbReference type="AlphaFoldDB" id="A0A3B0XCB3"/>
<dbReference type="Pfam" id="PF04932">
    <property type="entry name" value="Wzy_C"/>
    <property type="match status" value="1"/>
</dbReference>
<evidence type="ECO:0000313" key="7">
    <source>
        <dbReference type="EMBL" id="VAW65948.1"/>
    </source>
</evidence>
<feature type="transmembrane region" description="Helical" evidence="5">
    <location>
        <begin position="56"/>
        <end position="73"/>
    </location>
</feature>
<feature type="transmembrane region" description="Helical" evidence="5">
    <location>
        <begin position="114"/>
        <end position="135"/>
    </location>
</feature>
<dbReference type="PANTHER" id="PTHR37422:SF13">
    <property type="entry name" value="LIPOPOLYSACCHARIDE BIOSYNTHESIS PROTEIN PA4999-RELATED"/>
    <property type="match status" value="1"/>
</dbReference>
<organism evidence="7">
    <name type="scientific">hydrothermal vent metagenome</name>
    <dbReference type="NCBI Taxonomy" id="652676"/>
    <lineage>
        <taxon>unclassified sequences</taxon>
        <taxon>metagenomes</taxon>
        <taxon>ecological metagenomes</taxon>
    </lineage>
</organism>
<accession>A0A3B0XCB3</accession>
<name>A0A3B0XCB3_9ZZZZ</name>
<gene>
    <name evidence="7" type="ORF">MNBD_GAMMA09-235</name>
</gene>
<feature type="transmembrane region" description="Helical" evidence="5">
    <location>
        <begin position="400"/>
        <end position="419"/>
    </location>
</feature>
<reference evidence="7" key="1">
    <citation type="submission" date="2018-06" db="EMBL/GenBank/DDBJ databases">
        <authorList>
            <person name="Zhirakovskaya E."/>
        </authorList>
    </citation>
    <scope>NUCLEOTIDE SEQUENCE</scope>
</reference>
<evidence type="ECO:0000256" key="2">
    <source>
        <dbReference type="ARBA" id="ARBA00022692"/>
    </source>
</evidence>
<evidence type="ECO:0000256" key="4">
    <source>
        <dbReference type="ARBA" id="ARBA00023136"/>
    </source>
</evidence>
<comment type="subcellular location">
    <subcellularLocation>
        <location evidence="1">Membrane</location>
        <topology evidence="1">Multi-pass membrane protein</topology>
    </subcellularLocation>
</comment>
<keyword evidence="4 5" id="KW-0472">Membrane</keyword>
<keyword evidence="2 5" id="KW-0812">Transmembrane</keyword>
<evidence type="ECO:0000256" key="1">
    <source>
        <dbReference type="ARBA" id="ARBA00004141"/>
    </source>
</evidence>
<dbReference type="EMBL" id="UOFI01000071">
    <property type="protein sequence ID" value="VAW65948.1"/>
    <property type="molecule type" value="Genomic_DNA"/>
</dbReference>
<feature type="transmembrane region" description="Helical" evidence="5">
    <location>
        <begin position="191"/>
        <end position="207"/>
    </location>
</feature>
<sequence length="421" mass="47341">MIRFFATFYILLVVLQPSEWIRMFEGIPVQELTLVSALGVAALFNGDRLFEVISSYPAKFFAYFIILSMISVLPNGDSLGYAFGTIGYKYIKFYIGYLIIVIANDSPEKIRKTFFWVILSGLVVSYFCIMLMLTGEGVGAGIGVTEQTLNWRGSVQWLGSFGGGNTTGLLLLFILSMSIGCLYKETSNVKKLFYILTTCVIGTAFIMTHSRGGFLGLMAVIGYFTFLHSKMSFKKFAPLALMIGIIVLAVKPQEEGRGLKESSTPERVELYHQGLQMFKHNPVFGVGSSRFKNNNRIKKTAHNIYLNTLAETGFFGFFFFIAMWFVLFKRISINLPEIDKFDLINRNIQTSFLVVAGCGVSLFFLSADHELPFITFALLTASANQLKGEYDITTTEYKNILKIIILIILCVYVAIQLYFML</sequence>
<proteinExistence type="predicted"/>
<feature type="transmembrane region" description="Helical" evidence="5">
    <location>
        <begin position="155"/>
        <end position="179"/>
    </location>
</feature>
<dbReference type="PANTHER" id="PTHR37422">
    <property type="entry name" value="TEICHURONIC ACID BIOSYNTHESIS PROTEIN TUAE"/>
    <property type="match status" value="1"/>
</dbReference>
<feature type="transmembrane region" description="Helical" evidence="5">
    <location>
        <begin position="236"/>
        <end position="253"/>
    </location>
</feature>
<feature type="domain" description="O-antigen ligase-related" evidence="6">
    <location>
        <begin position="200"/>
        <end position="321"/>
    </location>
</feature>